<accession>A0A8C5MBS5</accession>
<keyword evidence="3" id="KW-1185">Reference proteome</keyword>
<keyword evidence="1" id="KW-0812">Transmembrane</keyword>
<name>A0A8C5MBS5_9ANUR</name>
<protein>
    <submittedName>
        <fullName evidence="2">Uncharacterized protein</fullName>
    </submittedName>
</protein>
<evidence type="ECO:0000313" key="3">
    <source>
        <dbReference type="Proteomes" id="UP000694569"/>
    </source>
</evidence>
<feature type="transmembrane region" description="Helical" evidence="1">
    <location>
        <begin position="52"/>
        <end position="79"/>
    </location>
</feature>
<keyword evidence="1" id="KW-0472">Membrane</keyword>
<evidence type="ECO:0000256" key="1">
    <source>
        <dbReference type="SAM" id="Phobius"/>
    </source>
</evidence>
<evidence type="ECO:0000313" key="2">
    <source>
        <dbReference type="Ensembl" id="ENSLLEP00000009742.1"/>
    </source>
</evidence>
<feature type="transmembrane region" description="Helical" evidence="1">
    <location>
        <begin position="28"/>
        <end position="46"/>
    </location>
</feature>
<reference evidence="2" key="2">
    <citation type="submission" date="2025-09" db="UniProtKB">
        <authorList>
            <consortium name="Ensembl"/>
        </authorList>
    </citation>
    <scope>IDENTIFICATION</scope>
</reference>
<proteinExistence type="predicted"/>
<organism evidence="2 3">
    <name type="scientific">Leptobrachium leishanense</name>
    <name type="common">Leishan spiny toad</name>
    <dbReference type="NCBI Taxonomy" id="445787"/>
    <lineage>
        <taxon>Eukaryota</taxon>
        <taxon>Metazoa</taxon>
        <taxon>Chordata</taxon>
        <taxon>Craniata</taxon>
        <taxon>Vertebrata</taxon>
        <taxon>Euteleostomi</taxon>
        <taxon>Amphibia</taxon>
        <taxon>Batrachia</taxon>
        <taxon>Anura</taxon>
        <taxon>Pelobatoidea</taxon>
        <taxon>Megophryidae</taxon>
        <taxon>Leptobrachium</taxon>
    </lineage>
</organism>
<dbReference type="AlphaFoldDB" id="A0A8C5MBS5"/>
<reference evidence="2" key="1">
    <citation type="submission" date="2025-08" db="UniProtKB">
        <authorList>
            <consortium name="Ensembl"/>
        </authorList>
    </citation>
    <scope>IDENTIFICATION</scope>
</reference>
<keyword evidence="1" id="KW-1133">Transmembrane helix</keyword>
<sequence>LTYFKDTRLFSTLVSILSLFVTQKWECVIYWYIFGFCRLLLGLVFVLTGLRLVFACLCFVLGLVFVLTGLRLVFACLCLF</sequence>
<dbReference type="Ensembl" id="ENSLLET00000010119.1">
    <property type="protein sequence ID" value="ENSLLEP00000009742.1"/>
    <property type="gene ID" value="ENSLLEG00000006206.1"/>
</dbReference>
<dbReference type="Proteomes" id="UP000694569">
    <property type="component" value="Unplaced"/>
</dbReference>